<dbReference type="RefSeq" id="WP_123645327.1">
    <property type="nucleotide sequence ID" value="NZ_QRAJ01000013.1"/>
</dbReference>
<gene>
    <name evidence="1" type="ORF">BMONG18_1581</name>
</gene>
<dbReference type="EMBL" id="QRAJ01000013">
    <property type="protein sequence ID" value="ROT86261.1"/>
    <property type="molecule type" value="Genomic_DNA"/>
</dbReference>
<sequence length="124" mass="13999">MHVLTDTQGRPLNGTNSFGEPITYAITRFRNDGTLALMAVYANAQGDVQTYPLSINLAAYGYYPRPSHTFIDSTYLHTIKPLIEQEHVRVDDTIRYGTFNEKAAAIEFLIPDIEARADENCEDR</sequence>
<accession>A0A423UC49</accession>
<organism evidence="1 2">
    <name type="scientific">Bifidobacterium mongoliense</name>
    <dbReference type="NCBI Taxonomy" id="518643"/>
    <lineage>
        <taxon>Bacteria</taxon>
        <taxon>Bacillati</taxon>
        <taxon>Actinomycetota</taxon>
        <taxon>Actinomycetes</taxon>
        <taxon>Bifidobacteriales</taxon>
        <taxon>Bifidobacteriaceae</taxon>
        <taxon>Bifidobacterium</taxon>
    </lineage>
</organism>
<evidence type="ECO:0000313" key="2">
    <source>
        <dbReference type="Proteomes" id="UP000285266"/>
    </source>
</evidence>
<dbReference type="AlphaFoldDB" id="A0A423UC49"/>
<reference evidence="1 2" key="1">
    <citation type="submission" date="2018-07" db="EMBL/GenBank/DDBJ databases">
        <title>The role of parmesan cheese in vectoring bovine microbiota.</title>
        <authorList>
            <person name="Lugli G.A."/>
            <person name="Milani C."/>
        </authorList>
    </citation>
    <scope>NUCLEOTIDE SEQUENCE [LARGE SCALE GENOMIC DNA]</scope>
    <source>
        <strain evidence="1 2">BMONG18</strain>
    </source>
</reference>
<name>A0A423UC49_9BIFI</name>
<proteinExistence type="predicted"/>
<evidence type="ECO:0000313" key="1">
    <source>
        <dbReference type="EMBL" id="ROT86261.1"/>
    </source>
</evidence>
<dbReference type="Proteomes" id="UP000285266">
    <property type="component" value="Unassembled WGS sequence"/>
</dbReference>
<protein>
    <submittedName>
        <fullName evidence="1">Uncharacterized protein</fullName>
    </submittedName>
</protein>
<comment type="caution">
    <text evidence="1">The sequence shown here is derived from an EMBL/GenBank/DDBJ whole genome shotgun (WGS) entry which is preliminary data.</text>
</comment>